<gene>
    <name evidence="1" type="ORF">CDAR_112291</name>
</gene>
<keyword evidence="2" id="KW-1185">Reference proteome</keyword>
<sequence length="132" mass="14933">MYTITADSKTQVNIFIYAVNDRISTITKATRFLAGERLYNPFQRPNFHTEIILTMPLEMDIKPILSRPGRGHTKPMTDAATAIRLPSEPSALTPCTGQAKQPWHYTPNHGLLYWKTQKYMGHNIIAKAASCE</sequence>
<reference evidence="1 2" key="1">
    <citation type="submission" date="2021-06" db="EMBL/GenBank/DDBJ databases">
        <title>Caerostris darwini draft genome.</title>
        <authorList>
            <person name="Kono N."/>
            <person name="Arakawa K."/>
        </authorList>
    </citation>
    <scope>NUCLEOTIDE SEQUENCE [LARGE SCALE GENOMIC DNA]</scope>
</reference>
<dbReference type="Proteomes" id="UP001054837">
    <property type="component" value="Unassembled WGS sequence"/>
</dbReference>
<evidence type="ECO:0000313" key="1">
    <source>
        <dbReference type="EMBL" id="GIX92751.1"/>
    </source>
</evidence>
<dbReference type="AlphaFoldDB" id="A0AAV4P9A5"/>
<protein>
    <submittedName>
        <fullName evidence="1">Uncharacterized protein</fullName>
    </submittedName>
</protein>
<accession>A0AAV4P9A5</accession>
<name>A0AAV4P9A5_9ARAC</name>
<proteinExistence type="predicted"/>
<dbReference type="EMBL" id="BPLQ01002424">
    <property type="protein sequence ID" value="GIX92751.1"/>
    <property type="molecule type" value="Genomic_DNA"/>
</dbReference>
<evidence type="ECO:0000313" key="2">
    <source>
        <dbReference type="Proteomes" id="UP001054837"/>
    </source>
</evidence>
<comment type="caution">
    <text evidence="1">The sequence shown here is derived from an EMBL/GenBank/DDBJ whole genome shotgun (WGS) entry which is preliminary data.</text>
</comment>
<organism evidence="1 2">
    <name type="scientific">Caerostris darwini</name>
    <dbReference type="NCBI Taxonomy" id="1538125"/>
    <lineage>
        <taxon>Eukaryota</taxon>
        <taxon>Metazoa</taxon>
        <taxon>Ecdysozoa</taxon>
        <taxon>Arthropoda</taxon>
        <taxon>Chelicerata</taxon>
        <taxon>Arachnida</taxon>
        <taxon>Araneae</taxon>
        <taxon>Araneomorphae</taxon>
        <taxon>Entelegynae</taxon>
        <taxon>Araneoidea</taxon>
        <taxon>Araneidae</taxon>
        <taxon>Caerostris</taxon>
    </lineage>
</organism>